<dbReference type="InterPro" id="IPR002181">
    <property type="entry name" value="Fibrinogen_a/b/g_C_dom"/>
</dbReference>
<dbReference type="CDD" id="cd00087">
    <property type="entry name" value="FReD"/>
    <property type="match status" value="1"/>
</dbReference>
<dbReference type="GO" id="GO:0005615">
    <property type="term" value="C:extracellular space"/>
    <property type="evidence" value="ECO:0007669"/>
    <property type="project" value="TreeGrafter"/>
</dbReference>
<evidence type="ECO:0000313" key="3">
    <source>
        <dbReference type="EMBL" id="JAC35156.1"/>
    </source>
</evidence>
<dbReference type="InterPro" id="IPR050373">
    <property type="entry name" value="Fibrinogen_C-term_domain"/>
</dbReference>
<organism evidence="3">
    <name type="scientific">Amblyomma triste</name>
    <name type="common">Neotropical tick</name>
    <dbReference type="NCBI Taxonomy" id="251400"/>
    <lineage>
        <taxon>Eukaryota</taxon>
        <taxon>Metazoa</taxon>
        <taxon>Ecdysozoa</taxon>
        <taxon>Arthropoda</taxon>
        <taxon>Chelicerata</taxon>
        <taxon>Arachnida</taxon>
        <taxon>Acari</taxon>
        <taxon>Parasitiformes</taxon>
        <taxon>Ixodida</taxon>
        <taxon>Ixodoidea</taxon>
        <taxon>Ixodidae</taxon>
        <taxon>Amblyomminae</taxon>
        <taxon>Amblyomma</taxon>
    </lineage>
</organism>
<feature type="signal peptide" evidence="1">
    <location>
        <begin position="1"/>
        <end position="22"/>
    </location>
</feature>
<dbReference type="Pfam" id="PF00147">
    <property type="entry name" value="Fibrinogen_C"/>
    <property type="match status" value="1"/>
</dbReference>
<dbReference type="SUPFAM" id="SSF56496">
    <property type="entry name" value="Fibrinogen C-terminal domain-like"/>
    <property type="match status" value="1"/>
</dbReference>
<accession>A0A023GMT2</accession>
<name>A0A023GMT2_AMBTT</name>
<feature type="chain" id="PRO_5001518721" evidence="1">
    <location>
        <begin position="23"/>
        <end position="274"/>
    </location>
</feature>
<sequence>MPMDSFVTIFCALVTASVAVHAKPPAWSTIERAEAAATDLRETVAEMKSLVFPRHCGDLFKVGQKASGVYTIFHKAANSSGQKVYCDMETDGGGWTVIQRRGQFGNNVFYFNRNWEEYATGFGDPAKEYWIGNRALHTLTSANDIMDLRVVLSNTTKDSESVNYRGIRIGSEDDLFKMDVGRFLGPEGWNSLIGTNGMKFSTYDKDNDRNCAQTYNGGWWYSKHYLANLNGLNQNGFFQGSAGGIVWGLTGSSYKLNYSYPSAVMLIRPTEFNN</sequence>
<dbReference type="PANTHER" id="PTHR19143">
    <property type="entry name" value="FIBRINOGEN/TENASCIN/ANGIOPOEITIN"/>
    <property type="match status" value="1"/>
</dbReference>
<dbReference type="InterPro" id="IPR014716">
    <property type="entry name" value="Fibrinogen_a/b/g_C_1"/>
</dbReference>
<protein>
    <submittedName>
        <fullName evidence="3">Putative ixoderin</fullName>
    </submittedName>
</protein>
<proteinExistence type="evidence at transcript level"/>
<dbReference type="NCBIfam" id="NF040941">
    <property type="entry name" value="GGGWT_bact"/>
    <property type="match status" value="1"/>
</dbReference>
<dbReference type="PANTHER" id="PTHR19143:SF458">
    <property type="entry name" value="FIBRINOGEN C-TERMINAL DOMAIN-CONTAINING PROTEIN-RELATED"/>
    <property type="match status" value="1"/>
</dbReference>
<dbReference type="AlphaFoldDB" id="A0A023GMT2"/>
<dbReference type="SMART" id="SM00186">
    <property type="entry name" value="FBG"/>
    <property type="match status" value="1"/>
</dbReference>
<dbReference type="PROSITE" id="PS51406">
    <property type="entry name" value="FIBRINOGEN_C_2"/>
    <property type="match status" value="1"/>
</dbReference>
<evidence type="ECO:0000259" key="2">
    <source>
        <dbReference type="PROSITE" id="PS51406"/>
    </source>
</evidence>
<dbReference type="InterPro" id="IPR036056">
    <property type="entry name" value="Fibrinogen-like_C"/>
</dbReference>
<feature type="domain" description="Fibrinogen C-terminal" evidence="2">
    <location>
        <begin position="47"/>
        <end position="271"/>
    </location>
</feature>
<evidence type="ECO:0000256" key="1">
    <source>
        <dbReference type="SAM" id="SignalP"/>
    </source>
</evidence>
<reference evidence="3" key="1">
    <citation type="submission" date="2014-03" db="EMBL/GenBank/DDBJ databases">
        <title>The sialotranscriptome of Amblyomma triste, Amblyomma parvum and Amblyomma cajennense ticks, uncovered by 454-based RNA-seq.</title>
        <authorList>
            <person name="Garcia G.R."/>
            <person name="Gardinassi L.G."/>
            <person name="Ribeiro J.M."/>
            <person name="Anatriello E."/>
            <person name="Ferreira B.R."/>
            <person name="Moreira H.N."/>
            <person name="Mafra C."/>
            <person name="Olegario M.M."/>
            <person name="Szabo P.J."/>
            <person name="Miranda-Santos I.K."/>
            <person name="Maruyama S.R."/>
        </authorList>
    </citation>
    <scope>NUCLEOTIDE SEQUENCE</scope>
    <source>
        <strain evidence="3">Mato Grasso do Sul</strain>
        <tissue evidence="3">Salivary glands</tissue>
    </source>
</reference>
<dbReference type="Gene3D" id="3.90.215.10">
    <property type="entry name" value="Gamma Fibrinogen, chain A, domain 1"/>
    <property type="match status" value="1"/>
</dbReference>
<keyword evidence="1" id="KW-0732">Signal</keyword>
<dbReference type="EMBL" id="GBBM01000262">
    <property type="protein sequence ID" value="JAC35156.1"/>
    <property type="molecule type" value="mRNA"/>
</dbReference>